<dbReference type="EMBL" id="PGCJ01000246">
    <property type="protein sequence ID" value="PLW36049.1"/>
    <property type="molecule type" value="Genomic_DNA"/>
</dbReference>
<evidence type="ECO:0000256" key="1">
    <source>
        <dbReference type="SAM" id="MobiDB-lite"/>
    </source>
</evidence>
<feature type="region of interest" description="Disordered" evidence="1">
    <location>
        <begin position="23"/>
        <end position="82"/>
    </location>
</feature>
<keyword evidence="3" id="KW-1185">Reference proteome</keyword>
<feature type="compositionally biased region" description="Polar residues" evidence="1">
    <location>
        <begin position="227"/>
        <end position="240"/>
    </location>
</feature>
<name>A0A2N5UE72_9BASI</name>
<reference evidence="2 3" key="1">
    <citation type="submission" date="2017-11" db="EMBL/GenBank/DDBJ databases">
        <title>De novo assembly and phasing of dikaryotic genomes from two isolates of Puccinia coronata f. sp. avenae, the causal agent of oat crown rust.</title>
        <authorList>
            <person name="Miller M.E."/>
            <person name="Zhang Y."/>
            <person name="Omidvar V."/>
            <person name="Sperschneider J."/>
            <person name="Schwessinger B."/>
            <person name="Raley C."/>
            <person name="Palmer J.M."/>
            <person name="Garnica D."/>
            <person name="Upadhyaya N."/>
            <person name="Rathjen J."/>
            <person name="Taylor J.M."/>
            <person name="Park R.F."/>
            <person name="Dodds P.N."/>
            <person name="Hirsch C.D."/>
            <person name="Kianian S.F."/>
            <person name="Figueroa M."/>
        </authorList>
    </citation>
    <scope>NUCLEOTIDE SEQUENCE [LARGE SCALE GENOMIC DNA]</scope>
    <source>
        <strain evidence="2">12NC29</strain>
    </source>
</reference>
<feature type="compositionally biased region" description="Polar residues" evidence="1">
    <location>
        <begin position="512"/>
        <end position="523"/>
    </location>
</feature>
<accession>A0A2N5UE72</accession>
<dbReference type="Proteomes" id="UP000235388">
    <property type="component" value="Unassembled WGS sequence"/>
</dbReference>
<feature type="compositionally biased region" description="Polar residues" evidence="1">
    <location>
        <begin position="45"/>
        <end position="82"/>
    </location>
</feature>
<dbReference type="AlphaFoldDB" id="A0A2N5UE72"/>
<feature type="compositionally biased region" description="Low complexity" evidence="1">
    <location>
        <begin position="359"/>
        <end position="377"/>
    </location>
</feature>
<feature type="compositionally biased region" description="Basic and acidic residues" evidence="1">
    <location>
        <begin position="98"/>
        <end position="110"/>
    </location>
</feature>
<feature type="compositionally biased region" description="Basic and acidic residues" evidence="1">
    <location>
        <begin position="241"/>
        <end position="252"/>
    </location>
</feature>
<feature type="compositionally biased region" description="Basic and acidic residues" evidence="1">
    <location>
        <begin position="315"/>
        <end position="324"/>
    </location>
</feature>
<evidence type="ECO:0000313" key="2">
    <source>
        <dbReference type="EMBL" id="PLW36049.1"/>
    </source>
</evidence>
<comment type="caution">
    <text evidence="2">The sequence shown here is derived from an EMBL/GenBank/DDBJ whole genome shotgun (WGS) entry which is preliminary data.</text>
</comment>
<feature type="compositionally biased region" description="Low complexity" evidence="1">
    <location>
        <begin position="209"/>
        <end position="221"/>
    </location>
</feature>
<protein>
    <submittedName>
        <fullName evidence="2">Uncharacterized protein</fullName>
    </submittedName>
</protein>
<organism evidence="2 3">
    <name type="scientific">Puccinia coronata f. sp. avenae</name>
    <dbReference type="NCBI Taxonomy" id="200324"/>
    <lineage>
        <taxon>Eukaryota</taxon>
        <taxon>Fungi</taxon>
        <taxon>Dikarya</taxon>
        <taxon>Basidiomycota</taxon>
        <taxon>Pucciniomycotina</taxon>
        <taxon>Pucciniomycetes</taxon>
        <taxon>Pucciniales</taxon>
        <taxon>Pucciniaceae</taxon>
        <taxon>Puccinia</taxon>
    </lineage>
</organism>
<gene>
    <name evidence="2" type="ORF">PCANC_16108</name>
</gene>
<proteinExistence type="predicted"/>
<sequence>MPSHLRNGKDLSFEQLHAAKIAAEREAERARQQQRLVEIAGRQGASEQPSANNQYGPNELPSSVNHPHSVEQASAVNHSSASEFHRAAELPIAIGYRADKRPDPASHRSAAEGYPPVGYTLSPAALERLRRSSEQQPNILAGQLRSPQDNANLPRSSSFGGFLQGNLSNAGFQPVKASPPSSGEAAHHCHELRRPDSLDGQAYDADTDSPLSPHELSSLESRAVHQSLASHSNRCPNDSQAADRDRSYRGYRDASACLPGSYTSPRLPRAASASSVPPTSPDGRLYKADAKTPVNPDLLDRPRDVYQPVAPQPDHSQKQRDLSQHRISAVRPARAGTLLPNSHHRYRESPHQVPRLYDSSRLSSTSGASTTTPATASAAVAHADRSFANAAAASTKADSTRYWTPARHTATGQAEASTSPALLQARGCPQARATLPSAANFTPYQTSPLRRAVPKKWEPAQPHLPEELETPSEPYRASEADRKHSQAQGAFDGLLVTPQEQRKLLQQENKRNTPAATSPQLPS</sequence>
<feature type="compositionally biased region" description="Low complexity" evidence="1">
    <location>
        <begin position="263"/>
        <end position="277"/>
    </location>
</feature>
<feature type="compositionally biased region" description="Basic and acidic residues" evidence="1">
    <location>
        <begin position="500"/>
        <end position="511"/>
    </location>
</feature>
<feature type="region of interest" description="Disordered" evidence="1">
    <location>
        <begin position="440"/>
        <end position="523"/>
    </location>
</feature>
<feature type="compositionally biased region" description="Polar residues" evidence="1">
    <location>
        <begin position="145"/>
        <end position="171"/>
    </location>
</feature>
<feature type="compositionally biased region" description="Basic and acidic residues" evidence="1">
    <location>
        <begin position="185"/>
        <end position="197"/>
    </location>
</feature>
<feature type="region of interest" description="Disordered" evidence="1">
    <location>
        <begin position="98"/>
        <end position="377"/>
    </location>
</feature>
<evidence type="ECO:0000313" key="3">
    <source>
        <dbReference type="Proteomes" id="UP000235388"/>
    </source>
</evidence>